<keyword evidence="2 7" id="KW-0677">Repeat</keyword>
<evidence type="ECO:0000256" key="4">
    <source>
        <dbReference type="ARBA" id="ARBA00023110"/>
    </source>
</evidence>
<dbReference type="HAMAP" id="MF_01183">
    <property type="entry name" value="Chaperone_SurA"/>
    <property type="match status" value="1"/>
</dbReference>
<evidence type="ECO:0000256" key="7">
    <source>
        <dbReference type="HAMAP-Rule" id="MF_01183"/>
    </source>
</evidence>
<dbReference type="InterPro" id="IPR015391">
    <property type="entry name" value="SurA_N"/>
</dbReference>
<dbReference type="EMBL" id="JAEDAK010000005">
    <property type="protein sequence ID" value="MBH9577129.1"/>
    <property type="molecule type" value="Genomic_DNA"/>
</dbReference>
<dbReference type="SUPFAM" id="SSF54534">
    <property type="entry name" value="FKBP-like"/>
    <property type="match status" value="2"/>
</dbReference>
<evidence type="ECO:0000256" key="3">
    <source>
        <dbReference type="ARBA" id="ARBA00022764"/>
    </source>
</evidence>
<proteinExistence type="inferred from homology"/>
<dbReference type="GO" id="GO:0050821">
    <property type="term" value="P:protein stabilization"/>
    <property type="evidence" value="ECO:0007669"/>
    <property type="project" value="InterPro"/>
</dbReference>
<dbReference type="Gene3D" id="1.10.4030.10">
    <property type="entry name" value="Porin chaperone SurA, peptide-binding domain"/>
    <property type="match status" value="1"/>
</dbReference>
<dbReference type="InterPro" id="IPR027304">
    <property type="entry name" value="Trigger_fact/SurA_dom_sf"/>
</dbReference>
<dbReference type="InterPro" id="IPR050280">
    <property type="entry name" value="OMP_Chaperone_SurA"/>
</dbReference>
<sequence length="463" mass="51231" precursor="true">MNPFSLRALVLALSLAFAASAQAQPANAKPPLDTRAGPTQAAAAAEDAAARARRQPGDHIAVVVNQDVVTAGEIAQRTQRAREEARMRGEPVPDAETARQQALEALIEDRVLVTYARESGARVDEAELDRVVGNVAAQNRLNLEQLKERLKADGVDFKRFRENLRDQMLTERVREREVVGRIRVTDGEIDKHLAEREAAAAAKAPINVAQILIPVPSTASETERSALRQRAERALARVKGGEDFAAVARELSEDGNRAKGGEIGLRPADRLPDLFSQAAASLSPGQITPNLLVSEAGYHVLKLLERQAGAAANQVTETHARHILIRASEKVPPEMAVTRLREMKRLIESGQVKFEELARQYSEDGSAPQGGDLGWAAPGMFVPEFEEVMNRLDLNGLSEPLQSRFGFHLIQVLERRTKEIEPRQLRDQARAQLRERKFEEAYKEWVKDLRARAFIEMRDNSGS</sequence>
<dbReference type="Pfam" id="PF13616">
    <property type="entry name" value="Rotamase_3"/>
    <property type="match status" value="1"/>
</dbReference>
<dbReference type="AlphaFoldDB" id="A0A931NHJ7"/>
<dbReference type="Proteomes" id="UP000613266">
    <property type="component" value="Unassembled WGS sequence"/>
</dbReference>
<evidence type="ECO:0000256" key="1">
    <source>
        <dbReference type="ARBA" id="ARBA00022729"/>
    </source>
</evidence>
<dbReference type="GO" id="GO:0006457">
    <property type="term" value="P:protein folding"/>
    <property type="evidence" value="ECO:0007669"/>
    <property type="project" value="UniProtKB-UniRule"/>
</dbReference>
<dbReference type="GO" id="GO:0043165">
    <property type="term" value="P:Gram-negative-bacterium-type cell outer membrane assembly"/>
    <property type="evidence" value="ECO:0007669"/>
    <property type="project" value="InterPro"/>
</dbReference>
<dbReference type="GO" id="GO:0042277">
    <property type="term" value="F:peptide binding"/>
    <property type="evidence" value="ECO:0007669"/>
    <property type="project" value="InterPro"/>
</dbReference>
<keyword evidence="11" id="KW-1185">Reference proteome</keyword>
<comment type="catalytic activity">
    <reaction evidence="7">
        <text>[protein]-peptidylproline (omega=180) = [protein]-peptidylproline (omega=0)</text>
        <dbReference type="Rhea" id="RHEA:16237"/>
        <dbReference type="Rhea" id="RHEA-COMP:10747"/>
        <dbReference type="Rhea" id="RHEA-COMP:10748"/>
        <dbReference type="ChEBI" id="CHEBI:83833"/>
        <dbReference type="ChEBI" id="CHEBI:83834"/>
        <dbReference type="EC" id="5.2.1.8"/>
    </reaction>
</comment>
<dbReference type="InterPro" id="IPR046357">
    <property type="entry name" value="PPIase_dom_sf"/>
</dbReference>
<comment type="function">
    <text evidence="7">Chaperone involved in the correct folding and assembly of outer membrane proteins. Recognizes specific patterns of aromatic residues and the orientation of their side chains, which are found more frequently in integral outer membrane proteins. May act in both early periplasmic and late outer membrane-associated steps of protein maturation.</text>
</comment>
<dbReference type="GO" id="GO:0051082">
    <property type="term" value="F:unfolded protein binding"/>
    <property type="evidence" value="ECO:0007669"/>
    <property type="project" value="UniProtKB-UniRule"/>
</dbReference>
<feature type="signal peptide" evidence="7">
    <location>
        <begin position="1"/>
        <end position="23"/>
    </location>
</feature>
<keyword evidence="5 7" id="KW-0143">Chaperone</keyword>
<name>A0A931NHJ7_9BURK</name>
<dbReference type="InterPro" id="IPR023034">
    <property type="entry name" value="PPIase_SurA"/>
</dbReference>
<dbReference type="GO" id="GO:0003755">
    <property type="term" value="F:peptidyl-prolyl cis-trans isomerase activity"/>
    <property type="evidence" value="ECO:0007669"/>
    <property type="project" value="UniProtKB-UniRule"/>
</dbReference>
<comment type="subcellular location">
    <subcellularLocation>
        <location evidence="7">Periplasm</location>
    </subcellularLocation>
    <text evidence="7">Is capable of associating with the outer membrane.</text>
</comment>
<evidence type="ECO:0000256" key="5">
    <source>
        <dbReference type="ARBA" id="ARBA00023186"/>
    </source>
</evidence>
<keyword evidence="4 7" id="KW-0697">Rotamase</keyword>
<evidence type="ECO:0000313" key="11">
    <source>
        <dbReference type="Proteomes" id="UP000613266"/>
    </source>
</evidence>
<dbReference type="InterPro" id="IPR023058">
    <property type="entry name" value="PPIase_PpiC_CS"/>
</dbReference>
<evidence type="ECO:0000256" key="6">
    <source>
        <dbReference type="ARBA" id="ARBA00023235"/>
    </source>
</evidence>
<comment type="domain">
    <text evidence="7">The PPIase activity resides only in the second parvulin domain. The N-terminal region and the C-terminal tail are necessary and sufficient for the chaperone activity of SurA. The PPIase activity is dispensable for SurA to function as a chaperone. The N-terminal region and the C-terminal tail are also required for porin recognition.</text>
</comment>
<accession>A0A931NHJ7</accession>
<feature type="chain" id="PRO_5038183111" description="Chaperone SurA" evidence="7">
    <location>
        <begin position="24"/>
        <end position="463"/>
    </location>
</feature>
<dbReference type="PROSITE" id="PS01096">
    <property type="entry name" value="PPIC_PPIASE_1"/>
    <property type="match status" value="1"/>
</dbReference>
<feature type="domain" description="PpiC" evidence="9">
    <location>
        <begin position="203"/>
        <end position="305"/>
    </location>
</feature>
<evidence type="ECO:0000256" key="2">
    <source>
        <dbReference type="ARBA" id="ARBA00022737"/>
    </source>
</evidence>
<feature type="domain" description="PpiC" evidence="9">
    <location>
        <begin position="315"/>
        <end position="414"/>
    </location>
</feature>
<dbReference type="Pfam" id="PF00639">
    <property type="entry name" value="Rotamase"/>
    <property type="match status" value="1"/>
</dbReference>
<protein>
    <recommendedName>
        <fullName evidence="7">Chaperone SurA</fullName>
    </recommendedName>
    <alternativeName>
        <fullName evidence="7">Peptidyl-prolyl cis-trans isomerase SurA</fullName>
        <shortName evidence="7">PPIase SurA</shortName>
        <ecNumber evidence="7">5.2.1.8</ecNumber>
    </alternativeName>
    <alternativeName>
        <fullName evidence="7">Rotamase SurA</fullName>
    </alternativeName>
</protein>
<dbReference type="Pfam" id="PF09312">
    <property type="entry name" value="SurA_N"/>
    <property type="match status" value="1"/>
</dbReference>
<feature type="region of interest" description="Disordered" evidence="8">
    <location>
        <begin position="24"/>
        <end position="54"/>
    </location>
</feature>
<dbReference type="GO" id="GO:0030288">
    <property type="term" value="C:outer membrane-bounded periplasmic space"/>
    <property type="evidence" value="ECO:0007669"/>
    <property type="project" value="InterPro"/>
</dbReference>
<keyword evidence="3 7" id="KW-0574">Periplasm</keyword>
<evidence type="ECO:0000256" key="8">
    <source>
        <dbReference type="SAM" id="MobiDB-lite"/>
    </source>
</evidence>
<organism evidence="10 11">
    <name type="scientific">Inhella proteolytica</name>
    <dbReference type="NCBI Taxonomy" id="2795029"/>
    <lineage>
        <taxon>Bacteria</taxon>
        <taxon>Pseudomonadati</taxon>
        <taxon>Pseudomonadota</taxon>
        <taxon>Betaproteobacteria</taxon>
        <taxon>Burkholderiales</taxon>
        <taxon>Sphaerotilaceae</taxon>
        <taxon>Inhella</taxon>
    </lineage>
</organism>
<comment type="caution">
    <text evidence="10">The sequence shown here is derived from an EMBL/GenBank/DDBJ whole genome shotgun (WGS) entry which is preliminary data.</text>
</comment>
<evidence type="ECO:0000259" key="9">
    <source>
        <dbReference type="PROSITE" id="PS50198"/>
    </source>
</evidence>
<dbReference type="PROSITE" id="PS50198">
    <property type="entry name" value="PPIC_PPIASE_2"/>
    <property type="match status" value="2"/>
</dbReference>
<reference evidence="10" key="1">
    <citation type="submission" date="2020-12" db="EMBL/GenBank/DDBJ databases">
        <title>The genome sequence of Inhella sp. 1Y17.</title>
        <authorList>
            <person name="Liu Y."/>
        </authorList>
    </citation>
    <scope>NUCLEOTIDE SEQUENCE</scope>
    <source>
        <strain evidence="10">1Y17</strain>
    </source>
</reference>
<dbReference type="Gene3D" id="3.10.50.40">
    <property type="match status" value="2"/>
</dbReference>
<dbReference type="PANTHER" id="PTHR47637:SF1">
    <property type="entry name" value="CHAPERONE SURA"/>
    <property type="match status" value="1"/>
</dbReference>
<keyword evidence="6 7" id="KW-0413">Isomerase</keyword>
<evidence type="ECO:0000313" key="10">
    <source>
        <dbReference type="EMBL" id="MBH9577129.1"/>
    </source>
</evidence>
<dbReference type="InterPro" id="IPR000297">
    <property type="entry name" value="PPIase_PpiC"/>
</dbReference>
<dbReference type="PANTHER" id="PTHR47637">
    <property type="entry name" value="CHAPERONE SURA"/>
    <property type="match status" value="1"/>
</dbReference>
<dbReference type="SUPFAM" id="SSF109998">
    <property type="entry name" value="Triger factor/SurA peptide-binding domain-like"/>
    <property type="match status" value="1"/>
</dbReference>
<keyword evidence="1 7" id="KW-0732">Signal</keyword>
<dbReference type="RefSeq" id="WP_198110902.1">
    <property type="nucleotide sequence ID" value="NZ_JAEDAK010000005.1"/>
</dbReference>
<gene>
    <name evidence="7" type="primary">surA</name>
    <name evidence="10" type="ORF">I7X39_09435</name>
</gene>
<dbReference type="EC" id="5.2.1.8" evidence="7"/>